<dbReference type="Gene3D" id="1.10.8.270">
    <property type="entry name" value="putative rabgap domain of human tbc1 domain family member 14 like domains"/>
    <property type="match status" value="1"/>
</dbReference>
<feature type="compositionally biased region" description="Low complexity" evidence="4">
    <location>
        <begin position="918"/>
        <end position="931"/>
    </location>
</feature>
<dbReference type="PANTHER" id="PTHR47219">
    <property type="entry name" value="RAB GTPASE-ACTIVATING PROTEIN 1-LIKE"/>
    <property type="match status" value="1"/>
</dbReference>
<keyword evidence="1" id="KW-0343">GTPase activation</keyword>
<dbReference type="FunFam" id="1.10.8.270:FF:000001">
    <property type="entry name" value="TBC1 domain family member 1"/>
    <property type="match status" value="1"/>
</dbReference>
<dbReference type="GO" id="GO:0005096">
    <property type="term" value="F:GTPase activator activity"/>
    <property type="evidence" value="ECO:0007669"/>
    <property type="project" value="UniProtKB-KW"/>
</dbReference>
<sequence>MKGTYKKRTLTLTRVLGVMTENKEQVNTKIKMVFQKLISYTWNQNNSERDGDPSIVYLDGVIPPASSTPRRSGTVPSPSMNKANANLLHTILEDELENRTIDDDNAYSKSEECNNYMNDVSEYGITGDEEDRISSDGSCITINSSSSNGNSVSRKSSMESVLSNDVTMSEGEETISNQICNSNNGKDAEEDNNNSLPKDVSGEELELLKKLEEANRLIETDAKSLNSLKSGSGHSRRSSDTSQISITSGTSSNVTVSSQPEQSPAHDPEEDLWSYWGKIISEWESGSRKKVPNFKELVRKGIPHHFRGIAWQLLCGAHDLHVKKVIRRDMARTYPEHEFFKKKDGIGQEALFNVMKAYSIHDREVGYCQGSAFIVGLLLMQMPEEESFAVLVKIMQEYRMREMFKPSMAELGLCMYQLDMLLQEHVPDVYAHFQSQSVHTNLYASSWFLTLFTTSLPINLSCRVMDCFLSEGTEVIFRLALALIILGRHDLLVEDMEGVIRYFQKDMPAKFDAEPNNEYTTMKTKEKEDEIELKRLRTENRLLRQRVDLLETESSELADRLIQGQVTRAEVEEHTFAIKRELAAIKQHDIDTNAKLEEAKDQITTLSEIVESSSKPSSMEEEVFLKSEIIKQKEEMISCLQDELIKRRKKKKLREIIPENEVASLQEELAASKLREAEAQLALKDLRISVTELQGLWTKHLKRRADEKANDPDSSSFRSGFNINSNGDVVSSNTTSSITMPSTPKKLLGTLLDPVGVVNAKSEAARLEEELMTSRLVEVEGQAQIKTLELQVMTLETQNQVIANQLKRQGDEVTSLQDDVDKKNGFESELRVQLKESHRKYTDLETCMKEEIILEYKNQEILTEGNLASSIRQSDKVRELQDTIASLRAQVTRLSLMNSKLSKSLSLHNLAMSFSCSSSSSSSSLSTPSTTPNRVESPSTAHLRLNLSASLQRLPSSSSSSS</sequence>
<dbReference type="InterPro" id="IPR050302">
    <property type="entry name" value="Rab_GAP_TBC_domain"/>
</dbReference>
<reference evidence="5" key="1">
    <citation type="submission" date="2021-02" db="EMBL/GenBank/DDBJ databases">
        <authorList>
            <person name="Bekaert M."/>
        </authorList>
    </citation>
    <scope>NUCLEOTIDE SEQUENCE</scope>
    <source>
        <strain evidence="5">IoA-00</strain>
    </source>
</reference>
<dbReference type="FunFam" id="1.10.10.750:FF:000003">
    <property type="entry name" value="GTPase activating protein (Evi5)"/>
    <property type="match status" value="1"/>
</dbReference>
<name>A0A7R8CD85_LEPSM</name>
<feature type="coiled-coil region" evidence="3">
    <location>
        <begin position="526"/>
        <end position="560"/>
    </location>
</feature>
<dbReference type="Gene3D" id="1.10.10.750">
    <property type="entry name" value="Ypt/Rab-GAP domain of gyp1p, domain 1"/>
    <property type="match status" value="1"/>
</dbReference>
<feature type="compositionally biased region" description="Low complexity" evidence="4">
    <location>
        <begin position="135"/>
        <end position="155"/>
    </location>
</feature>
<dbReference type="PROSITE" id="PS50086">
    <property type="entry name" value="TBC_RABGAP"/>
    <property type="match status" value="1"/>
</dbReference>
<dbReference type="Pfam" id="PF00566">
    <property type="entry name" value="RabGAP-TBC"/>
    <property type="match status" value="1"/>
</dbReference>
<feature type="region of interest" description="Disordered" evidence="4">
    <location>
        <begin position="127"/>
        <end position="200"/>
    </location>
</feature>
<feature type="compositionally biased region" description="Polar residues" evidence="4">
    <location>
        <begin position="158"/>
        <end position="167"/>
    </location>
</feature>
<evidence type="ECO:0000256" key="1">
    <source>
        <dbReference type="ARBA" id="ARBA00022468"/>
    </source>
</evidence>
<dbReference type="InterPro" id="IPR000195">
    <property type="entry name" value="Rab-GAP-TBC_dom"/>
</dbReference>
<feature type="compositionally biased region" description="Polar residues" evidence="4">
    <location>
        <begin position="174"/>
        <end position="185"/>
    </location>
</feature>
<dbReference type="OrthoDB" id="295078at2759"/>
<organism evidence="5 6">
    <name type="scientific">Lepeophtheirus salmonis</name>
    <name type="common">Salmon louse</name>
    <name type="synonym">Caligus salmonis</name>
    <dbReference type="NCBI Taxonomy" id="72036"/>
    <lineage>
        <taxon>Eukaryota</taxon>
        <taxon>Metazoa</taxon>
        <taxon>Ecdysozoa</taxon>
        <taxon>Arthropoda</taxon>
        <taxon>Crustacea</taxon>
        <taxon>Multicrustacea</taxon>
        <taxon>Hexanauplia</taxon>
        <taxon>Copepoda</taxon>
        <taxon>Siphonostomatoida</taxon>
        <taxon>Caligidae</taxon>
        <taxon>Lepeophtheirus</taxon>
    </lineage>
</organism>
<dbReference type="PANTHER" id="PTHR47219:SF22">
    <property type="entry name" value="RAB-GAP TBC DOMAIN-CONTAINING PROTEIN"/>
    <property type="match status" value="1"/>
</dbReference>
<dbReference type="FunFam" id="1.10.472.80:FF:000002">
    <property type="entry name" value="Ecotropic viral integration site 5"/>
    <property type="match status" value="1"/>
</dbReference>
<dbReference type="EMBL" id="HG994580">
    <property type="protein sequence ID" value="CAF2778674.1"/>
    <property type="molecule type" value="Genomic_DNA"/>
</dbReference>
<feature type="compositionally biased region" description="Low complexity" evidence="4">
    <location>
        <begin position="240"/>
        <end position="258"/>
    </location>
</feature>
<dbReference type="SUPFAM" id="SSF47923">
    <property type="entry name" value="Ypt/Rab-GAP domain of gyp1p"/>
    <property type="match status" value="2"/>
</dbReference>
<keyword evidence="6" id="KW-1185">Reference proteome</keyword>
<dbReference type="GO" id="GO:0031267">
    <property type="term" value="F:small GTPase binding"/>
    <property type="evidence" value="ECO:0007669"/>
    <property type="project" value="TreeGrafter"/>
</dbReference>
<accession>A0A7R8CD85</accession>
<evidence type="ECO:0000256" key="2">
    <source>
        <dbReference type="ARBA" id="ARBA00023054"/>
    </source>
</evidence>
<gene>
    <name evidence="5" type="ORF">LSAA_1547</name>
</gene>
<keyword evidence="2 3" id="KW-0175">Coiled coil</keyword>
<dbReference type="Proteomes" id="UP000675881">
    <property type="component" value="Chromosome 1"/>
</dbReference>
<evidence type="ECO:0000313" key="5">
    <source>
        <dbReference type="EMBL" id="CAF2778674.1"/>
    </source>
</evidence>
<feature type="region of interest" description="Disordered" evidence="4">
    <location>
        <begin position="226"/>
        <end position="269"/>
    </location>
</feature>
<evidence type="ECO:0000256" key="4">
    <source>
        <dbReference type="SAM" id="MobiDB-lite"/>
    </source>
</evidence>
<dbReference type="SMART" id="SM00164">
    <property type="entry name" value="TBC"/>
    <property type="match status" value="1"/>
</dbReference>
<evidence type="ECO:0000256" key="3">
    <source>
        <dbReference type="SAM" id="Coils"/>
    </source>
</evidence>
<evidence type="ECO:0000313" key="6">
    <source>
        <dbReference type="Proteomes" id="UP000675881"/>
    </source>
</evidence>
<dbReference type="Gene3D" id="1.10.472.80">
    <property type="entry name" value="Ypt/Rab-GAP domain of gyp1p, domain 3"/>
    <property type="match status" value="1"/>
</dbReference>
<protein>
    <submittedName>
        <fullName evidence="5">EVI5</fullName>
    </submittedName>
</protein>
<dbReference type="InterPro" id="IPR035969">
    <property type="entry name" value="Rab-GAP_TBC_sf"/>
</dbReference>
<dbReference type="AlphaFoldDB" id="A0A7R8CD85"/>
<feature type="region of interest" description="Disordered" evidence="4">
    <location>
        <begin position="918"/>
        <end position="940"/>
    </location>
</feature>
<proteinExistence type="predicted"/>